<organism evidence="1 2">
    <name type="scientific">Aureispira anguillae</name>
    <dbReference type="NCBI Taxonomy" id="2864201"/>
    <lineage>
        <taxon>Bacteria</taxon>
        <taxon>Pseudomonadati</taxon>
        <taxon>Bacteroidota</taxon>
        <taxon>Saprospiria</taxon>
        <taxon>Saprospirales</taxon>
        <taxon>Saprospiraceae</taxon>
        <taxon>Aureispira</taxon>
    </lineage>
</organism>
<dbReference type="EMBL" id="AP026867">
    <property type="protein sequence ID" value="BDS09821.1"/>
    <property type="molecule type" value="Genomic_DNA"/>
</dbReference>
<sequence>METFVLKKGKRCSSAEVAYHGHALKDHLGNSRVFFSDMDGDGVVEVAQHSNTNELLQQEHFYPFGMGIKGEWKFMQPQIGGANKYQYNGIEMNDDFGLNWNMAFYRSYDASIGRWNGVDPLSNKYYSMSPYNGMGNNPIMNTDPKGDSIINFYQSYQQYASLKKDLKSNIANAKTSQERKAARKELKNNQDKIRGYRNYKTTESLIQEFKAANEDEYNKLNNLSFNGQSIDIVISLNSATLGDKGEEGNTTIPYNPKSLDQVTDHETKKEFYRPKEILGNKINITLFQEGRNLTTLANEFGDAIFAVEQPATSFTESFNKVPYLNKQATKFSFDYERAILNKTAIPNSKNYKTY</sequence>
<keyword evidence="2" id="KW-1185">Reference proteome</keyword>
<evidence type="ECO:0000313" key="2">
    <source>
        <dbReference type="Proteomes" id="UP001060919"/>
    </source>
</evidence>
<name>A0A916DQU3_9BACT</name>
<evidence type="ECO:0008006" key="3">
    <source>
        <dbReference type="Google" id="ProtNLM"/>
    </source>
</evidence>
<dbReference type="KEGG" id="aup:AsAng_0005260"/>
<dbReference type="Gene3D" id="2.180.10.10">
    <property type="entry name" value="RHS repeat-associated core"/>
    <property type="match status" value="1"/>
</dbReference>
<protein>
    <recommendedName>
        <fullName evidence="3">RHS repeat-associated core domain-containing protein</fullName>
    </recommendedName>
</protein>
<dbReference type="InterPro" id="IPR022385">
    <property type="entry name" value="Rhs_assc_core"/>
</dbReference>
<dbReference type="RefSeq" id="WP_264791178.1">
    <property type="nucleotide sequence ID" value="NZ_AP026867.1"/>
</dbReference>
<accession>A0A916DQU3</accession>
<dbReference type="AlphaFoldDB" id="A0A916DQU3"/>
<dbReference type="NCBIfam" id="TIGR03696">
    <property type="entry name" value="Rhs_assc_core"/>
    <property type="match status" value="1"/>
</dbReference>
<evidence type="ECO:0000313" key="1">
    <source>
        <dbReference type="EMBL" id="BDS09821.1"/>
    </source>
</evidence>
<gene>
    <name evidence="1" type="ORF">AsAng_0005260</name>
</gene>
<reference evidence="1" key="1">
    <citation type="submission" date="2022-09" db="EMBL/GenBank/DDBJ databases">
        <title>Aureispira anguillicida sp. nov., isolated from Leptocephalus of Japanese eel Anguilla japonica.</title>
        <authorList>
            <person name="Yuasa K."/>
            <person name="Mekata T."/>
            <person name="Ikunari K."/>
        </authorList>
    </citation>
    <scope>NUCLEOTIDE SEQUENCE</scope>
    <source>
        <strain evidence="1">EL160426</strain>
    </source>
</reference>
<dbReference type="Proteomes" id="UP001060919">
    <property type="component" value="Chromosome"/>
</dbReference>
<proteinExistence type="predicted"/>